<evidence type="ECO:0000259" key="10">
    <source>
        <dbReference type="PROSITE" id="PS51975"/>
    </source>
</evidence>
<dbReference type="NCBIfam" id="TIGR00729">
    <property type="entry name" value="ribonuclease HII"/>
    <property type="match status" value="1"/>
</dbReference>
<evidence type="ECO:0000256" key="6">
    <source>
        <dbReference type="ARBA" id="ARBA00022759"/>
    </source>
</evidence>
<evidence type="ECO:0000256" key="5">
    <source>
        <dbReference type="ARBA" id="ARBA00022723"/>
    </source>
</evidence>
<evidence type="ECO:0000313" key="11">
    <source>
        <dbReference type="EMBL" id="KAK8838110.1"/>
    </source>
</evidence>
<comment type="catalytic activity">
    <reaction evidence="1 8 9">
        <text>Endonucleolytic cleavage to 5'-phosphomonoester.</text>
        <dbReference type="EC" id="3.1.26.4"/>
    </reaction>
</comment>
<dbReference type="InterPro" id="IPR012337">
    <property type="entry name" value="RNaseH-like_sf"/>
</dbReference>
<keyword evidence="7 8" id="KW-0378">Hydrolase</keyword>
<dbReference type="PANTHER" id="PTHR10954:SF7">
    <property type="entry name" value="RIBONUCLEASE H2 SUBUNIT A"/>
    <property type="match status" value="1"/>
</dbReference>
<dbReference type="PROSITE" id="PS51975">
    <property type="entry name" value="RNASE_H_2"/>
    <property type="match status" value="1"/>
</dbReference>
<comment type="caution">
    <text evidence="11">The sequence shown here is derived from an EMBL/GenBank/DDBJ whole genome shotgun (WGS) entry which is preliminary data.</text>
</comment>
<comment type="function">
    <text evidence="9">Endonuclease that specifically degrades the RNA of RNA-DNA hybrids.</text>
</comment>
<evidence type="ECO:0000256" key="4">
    <source>
        <dbReference type="ARBA" id="ARBA00022722"/>
    </source>
</evidence>
<name>A0ABR2GVY2_9EUKA</name>
<evidence type="ECO:0000256" key="7">
    <source>
        <dbReference type="ARBA" id="ARBA00022801"/>
    </source>
</evidence>
<evidence type="ECO:0000256" key="9">
    <source>
        <dbReference type="RuleBase" id="RU003515"/>
    </source>
</evidence>
<evidence type="ECO:0000256" key="3">
    <source>
        <dbReference type="ARBA" id="ARBA00007058"/>
    </source>
</evidence>
<comment type="similarity">
    <text evidence="3">Belongs to the RNase HII family. Eukaryotic subfamily.</text>
</comment>
<dbReference type="Proteomes" id="UP001470230">
    <property type="component" value="Unassembled WGS sequence"/>
</dbReference>
<evidence type="ECO:0000256" key="1">
    <source>
        <dbReference type="ARBA" id="ARBA00000077"/>
    </source>
</evidence>
<feature type="binding site" evidence="8">
    <location>
        <position position="24"/>
    </location>
    <ligand>
        <name>a divalent metal cation</name>
        <dbReference type="ChEBI" id="CHEBI:60240"/>
    </ligand>
</feature>
<keyword evidence="12" id="KW-1185">Reference proteome</keyword>
<feature type="binding site" evidence="8">
    <location>
        <position position="25"/>
    </location>
    <ligand>
        <name>a divalent metal cation</name>
        <dbReference type="ChEBI" id="CHEBI:60240"/>
    </ligand>
</feature>
<protein>
    <recommendedName>
        <fullName evidence="9">Ribonuclease</fullName>
        <ecNumber evidence="9">3.1.26.4</ecNumber>
    </recommendedName>
</protein>
<organism evidence="11 12">
    <name type="scientific">Tritrichomonas musculus</name>
    <dbReference type="NCBI Taxonomy" id="1915356"/>
    <lineage>
        <taxon>Eukaryota</taxon>
        <taxon>Metamonada</taxon>
        <taxon>Parabasalia</taxon>
        <taxon>Tritrichomonadida</taxon>
        <taxon>Tritrichomonadidae</taxon>
        <taxon>Tritrichomonas</taxon>
    </lineage>
</organism>
<feature type="domain" description="RNase H type-2" evidence="10">
    <location>
        <begin position="18"/>
        <end position="235"/>
    </location>
</feature>
<dbReference type="EMBL" id="JAPFFF010000057">
    <property type="protein sequence ID" value="KAK8838110.1"/>
    <property type="molecule type" value="Genomic_DNA"/>
</dbReference>
<comment type="cofactor">
    <cofactor evidence="2">
        <name>Mg(2+)</name>
        <dbReference type="ChEBI" id="CHEBI:18420"/>
    </cofactor>
</comment>
<dbReference type="Gene3D" id="3.30.420.10">
    <property type="entry name" value="Ribonuclease H-like superfamily/Ribonuclease H"/>
    <property type="match status" value="1"/>
</dbReference>
<reference evidence="11 12" key="1">
    <citation type="submission" date="2024-04" db="EMBL/GenBank/DDBJ databases">
        <title>Tritrichomonas musculus Genome.</title>
        <authorList>
            <person name="Alves-Ferreira E."/>
            <person name="Grigg M."/>
            <person name="Lorenzi H."/>
            <person name="Galac M."/>
        </authorList>
    </citation>
    <scope>NUCLEOTIDE SEQUENCE [LARGE SCALE GENOMIC DNA]</scope>
    <source>
        <strain evidence="11 12">EAF2021</strain>
    </source>
</reference>
<keyword evidence="6 8" id="KW-0255">Endonuclease</keyword>
<gene>
    <name evidence="11" type="ORF">M9Y10_036062</name>
</gene>
<evidence type="ECO:0000313" key="12">
    <source>
        <dbReference type="Proteomes" id="UP001470230"/>
    </source>
</evidence>
<comment type="cofactor">
    <cofactor evidence="8">
        <name>Mn(2+)</name>
        <dbReference type="ChEBI" id="CHEBI:29035"/>
    </cofactor>
    <cofactor evidence="8">
        <name>Mg(2+)</name>
        <dbReference type="ChEBI" id="CHEBI:18420"/>
    </cofactor>
    <text evidence="8">Manganese or magnesium. Binds 1 divalent metal ion per monomer in the absence of substrate. May bind a second metal ion after substrate binding.</text>
</comment>
<dbReference type="InterPro" id="IPR001352">
    <property type="entry name" value="RNase_HII/HIII"/>
</dbReference>
<proteinExistence type="inferred from homology"/>
<accession>A0ABR2GVY2</accession>
<sequence>MKWSGAEISFPDELKDVPLEMGIDEAGRGPILGPMVYSCAFAQVGYEWPCEVDDSKALTPEKRKEILEDMKKLPIGFSTRILSAVEISAKMLATDPINLNEMSHDAARMLIQSAVDANLNVQKVFVDTVGPPEKYQDKLQNFFPKIKIKVSKKADSLFKSVGAASINAKVTRDEILENFQFEEKGIDFPRDYGSGYPNGQTKIWLEDNFDPVFCFPSITRFSWDSSKKIIEKKKAEADFETVKKPPVDSSYFSRRYLRSALLD</sequence>
<evidence type="ECO:0000256" key="2">
    <source>
        <dbReference type="ARBA" id="ARBA00001946"/>
    </source>
</evidence>
<dbReference type="InterPro" id="IPR024567">
    <property type="entry name" value="RNase_HII/HIII_dom"/>
</dbReference>
<keyword evidence="5 8" id="KW-0479">Metal-binding</keyword>
<dbReference type="EC" id="3.1.26.4" evidence="9"/>
<dbReference type="InterPro" id="IPR004649">
    <property type="entry name" value="RNase_H2_suA"/>
</dbReference>
<dbReference type="Pfam" id="PF01351">
    <property type="entry name" value="RNase_HII"/>
    <property type="match status" value="1"/>
</dbReference>
<dbReference type="CDD" id="cd07181">
    <property type="entry name" value="RNase_HII_eukaryota_like"/>
    <property type="match status" value="1"/>
</dbReference>
<dbReference type="Gene3D" id="1.10.10.460">
    <property type="entry name" value="Ribonuclease hii. Domain 2"/>
    <property type="match status" value="1"/>
</dbReference>
<dbReference type="PANTHER" id="PTHR10954">
    <property type="entry name" value="RIBONUCLEASE H2 SUBUNIT A"/>
    <property type="match status" value="1"/>
</dbReference>
<evidence type="ECO:0000256" key="8">
    <source>
        <dbReference type="PROSITE-ProRule" id="PRU01319"/>
    </source>
</evidence>
<keyword evidence="4 8" id="KW-0540">Nuclease</keyword>
<feature type="binding site" evidence="8">
    <location>
        <position position="127"/>
    </location>
    <ligand>
        <name>a divalent metal cation</name>
        <dbReference type="ChEBI" id="CHEBI:60240"/>
    </ligand>
</feature>
<dbReference type="InterPro" id="IPR023160">
    <property type="entry name" value="RNase_HII_hlx-loop-hlx_cap_dom"/>
</dbReference>
<dbReference type="SUPFAM" id="SSF53098">
    <property type="entry name" value="Ribonuclease H-like"/>
    <property type="match status" value="1"/>
</dbReference>
<dbReference type="InterPro" id="IPR036397">
    <property type="entry name" value="RNaseH_sf"/>
</dbReference>